<organism evidence="12 13">
    <name type="scientific">Apibacter muscae</name>
    <dbReference type="NCBI Taxonomy" id="2509004"/>
    <lineage>
        <taxon>Bacteria</taxon>
        <taxon>Pseudomonadati</taxon>
        <taxon>Bacteroidota</taxon>
        <taxon>Flavobacteriia</taxon>
        <taxon>Flavobacteriales</taxon>
        <taxon>Weeksellaceae</taxon>
        <taxon>Apibacter</taxon>
    </lineage>
</organism>
<feature type="transmembrane region" description="Helical" evidence="9">
    <location>
        <begin position="371"/>
        <end position="389"/>
    </location>
</feature>
<dbReference type="PANTHER" id="PTHR43706">
    <property type="entry name" value="NADH DEHYDROGENASE"/>
    <property type="match status" value="1"/>
</dbReference>
<accession>A0A563DDW0</accession>
<dbReference type="GO" id="GO:0050136">
    <property type="term" value="F:NADH dehydrogenase (quinone) (non-electrogenic) activity"/>
    <property type="evidence" value="ECO:0007669"/>
    <property type="project" value="UniProtKB-EC"/>
</dbReference>
<dbReference type="AlphaFoldDB" id="A0A563DDW0"/>
<evidence type="ECO:0000256" key="4">
    <source>
        <dbReference type="ARBA" id="ARBA00022827"/>
    </source>
</evidence>
<dbReference type="PRINTS" id="PR00368">
    <property type="entry name" value="FADPNR"/>
</dbReference>
<evidence type="ECO:0000313" key="12">
    <source>
        <dbReference type="EMBL" id="TWP28312.1"/>
    </source>
</evidence>
<evidence type="ECO:0000313" key="13">
    <source>
        <dbReference type="Proteomes" id="UP000319499"/>
    </source>
</evidence>
<dbReference type="InterPro" id="IPR036188">
    <property type="entry name" value="FAD/NAD-bd_sf"/>
</dbReference>
<dbReference type="OrthoDB" id="9781621at2"/>
<proteinExistence type="inferred from homology"/>
<dbReference type="InterPro" id="IPR045024">
    <property type="entry name" value="NDH-2"/>
</dbReference>
<keyword evidence="4" id="KW-0274">FAD</keyword>
<dbReference type="SUPFAM" id="SSF51905">
    <property type="entry name" value="FAD/NAD(P)-binding domain"/>
    <property type="match status" value="2"/>
</dbReference>
<evidence type="ECO:0000256" key="8">
    <source>
        <dbReference type="ARBA" id="ARBA00047599"/>
    </source>
</evidence>
<keyword evidence="9" id="KW-0812">Transmembrane</keyword>
<dbReference type="PANTHER" id="PTHR43706:SF47">
    <property type="entry name" value="EXTERNAL NADH-UBIQUINONE OXIDOREDUCTASE 1, MITOCHONDRIAL-RELATED"/>
    <property type="match status" value="1"/>
</dbReference>
<comment type="similarity">
    <text evidence="1">Belongs to the NADH dehydrogenase family.</text>
</comment>
<evidence type="ECO:0000259" key="11">
    <source>
        <dbReference type="Pfam" id="PF22366"/>
    </source>
</evidence>
<dbReference type="InterPro" id="IPR054585">
    <property type="entry name" value="NDH2-like_C"/>
</dbReference>
<dbReference type="Pfam" id="PF22366">
    <property type="entry name" value="NDH2_C"/>
    <property type="match status" value="1"/>
</dbReference>
<keyword evidence="13" id="KW-1185">Reference proteome</keyword>
<evidence type="ECO:0000256" key="9">
    <source>
        <dbReference type="SAM" id="Phobius"/>
    </source>
</evidence>
<name>A0A563DDW0_9FLAO</name>
<dbReference type="Proteomes" id="UP000319499">
    <property type="component" value="Unassembled WGS sequence"/>
</dbReference>
<comment type="catalytic activity">
    <reaction evidence="8">
        <text>a quinone + NADH + H(+) = a quinol + NAD(+)</text>
        <dbReference type="Rhea" id="RHEA:46160"/>
        <dbReference type="ChEBI" id="CHEBI:15378"/>
        <dbReference type="ChEBI" id="CHEBI:24646"/>
        <dbReference type="ChEBI" id="CHEBI:57540"/>
        <dbReference type="ChEBI" id="CHEBI:57945"/>
        <dbReference type="ChEBI" id="CHEBI:132124"/>
        <dbReference type="EC" id="1.6.5.9"/>
    </reaction>
</comment>
<evidence type="ECO:0000259" key="10">
    <source>
        <dbReference type="Pfam" id="PF07992"/>
    </source>
</evidence>
<keyword evidence="9" id="KW-1133">Transmembrane helix</keyword>
<feature type="domain" description="External alternative NADH-ubiquinone oxidoreductase-like C-terminal" evidence="11">
    <location>
        <begin position="346"/>
        <end position="401"/>
    </location>
</feature>
<dbReference type="RefSeq" id="WP_146292585.1">
    <property type="nucleotide sequence ID" value="NZ_SELH01000020.1"/>
</dbReference>
<evidence type="ECO:0000256" key="3">
    <source>
        <dbReference type="ARBA" id="ARBA00022630"/>
    </source>
</evidence>
<dbReference type="Gene3D" id="3.50.50.100">
    <property type="match status" value="1"/>
</dbReference>
<gene>
    <name evidence="12" type="ORF">ETU09_06120</name>
</gene>
<evidence type="ECO:0000256" key="2">
    <source>
        <dbReference type="ARBA" id="ARBA00012637"/>
    </source>
</evidence>
<dbReference type="InterPro" id="IPR023753">
    <property type="entry name" value="FAD/NAD-binding_dom"/>
</dbReference>
<keyword evidence="9" id="KW-0472">Membrane</keyword>
<dbReference type="EC" id="1.6.5.9" evidence="2"/>
<evidence type="ECO:0000256" key="6">
    <source>
        <dbReference type="ARBA" id="ARBA00023002"/>
    </source>
</evidence>
<reference evidence="12 13" key="1">
    <citation type="submission" date="2019-02" db="EMBL/GenBank/DDBJ databases">
        <title>Apibacter muscae sp. nov.: a novel member of the house fly microbiota.</title>
        <authorList>
            <person name="Park R."/>
        </authorList>
    </citation>
    <scope>NUCLEOTIDE SEQUENCE [LARGE SCALE GENOMIC DNA]</scope>
    <source>
        <strain evidence="12 13">AL1</strain>
    </source>
</reference>
<dbReference type="EMBL" id="SELH01000020">
    <property type="protein sequence ID" value="TWP28312.1"/>
    <property type="molecule type" value="Genomic_DNA"/>
</dbReference>
<feature type="domain" description="FAD/NAD(P)-binding" evidence="10">
    <location>
        <begin position="3"/>
        <end position="322"/>
    </location>
</feature>
<comment type="caution">
    <text evidence="12">The sequence shown here is derived from an EMBL/GenBank/DDBJ whole genome shotgun (WGS) entry which is preliminary data.</text>
</comment>
<evidence type="ECO:0000256" key="5">
    <source>
        <dbReference type="ARBA" id="ARBA00022946"/>
    </source>
</evidence>
<evidence type="ECO:0000256" key="7">
    <source>
        <dbReference type="ARBA" id="ARBA00023027"/>
    </source>
</evidence>
<sequence>MKKIVLVGGGFAGINFLKKLKNNKNFHITLVDKNNYNFFPPLIYQVGSSVLEPAAISYPFRRFIRYKSNVSFRQGELLEVKPNENKIILSNGELDFDILIFATGTQSNYFGMQNLEKYSVPMKTLNDALLLRNTLLLRMEEASQEINLEKQKELLSIVIVGGGPAGVEIAGVTREIFNTLQPLDYKELKSKVQIHLVEGSPNLLGSMSEKSHKEAYKALNKLGVNIILNQHVKDCNENFIYLGSGDKIATKTIIWTAGVTSRVFAGISKDVYSRGRRMQVDEFNKVISYENIYALGDTSLMISDPNFPDGHPQLAQVAIQQGINLARNLKRELRGQNKRKFSYVDKGSMAVIGKNKAVADLMNNKVFFKGFFAWLIWSCIHIISLVSIGNRLNTFYRWLTIYFSKGSSLGIAYEIGDKKNK</sequence>
<keyword evidence="5" id="KW-0809">Transit peptide</keyword>
<protein>
    <recommendedName>
        <fullName evidence="2">NADH:ubiquinone reductase (non-electrogenic)</fullName>
        <ecNumber evidence="2">1.6.5.9</ecNumber>
    </recommendedName>
</protein>
<dbReference type="PRINTS" id="PR00411">
    <property type="entry name" value="PNDRDTASEI"/>
</dbReference>
<keyword evidence="7" id="KW-0520">NAD</keyword>
<evidence type="ECO:0000256" key="1">
    <source>
        <dbReference type="ARBA" id="ARBA00005272"/>
    </source>
</evidence>
<keyword evidence="6" id="KW-0560">Oxidoreductase</keyword>
<dbReference type="Pfam" id="PF07992">
    <property type="entry name" value="Pyr_redox_2"/>
    <property type="match status" value="1"/>
</dbReference>
<keyword evidence="3" id="KW-0285">Flavoprotein</keyword>